<dbReference type="InterPro" id="IPR043128">
    <property type="entry name" value="Rev_trsase/Diguanyl_cyclase"/>
</dbReference>
<feature type="compositionally biased region" description="Polar residues" evidence="7">
    <location>
        <begin position="27"/>
        <end position="41"/>
    </location>
</feature>
<keyword evidence="11" id="KW-1185">Reference proteome</keyword>
<reference evidence="10 11" key="1">
    <citation type="journal article" date="2008" name="Nature">
        <title>The genome of the model beetle and pest Tribolium castaneum.</title>
        <authorList>
            <consortium name="Tribolium Genome Sequencing Consortium"/>
            <person name="Richards S."/>
            <person name="Gibbs R.A."/>
            <person name="Weinstock G.M."/>
            <person name="Brown S.J."/>
            <person name="Denell R."/>
            <person name="Beeman R.W."/>
            <person name="Gibbs R."/>
            <person name="Beeman R.W."/>
            <person name="Brown S.J."/>
            <person name="Bucher G."/>
            <person name="Friedrich M."/>
            <person name="Grimmelikhuijzen C.J."/>
            <person name="Klingler M."/>
            <person name="Lorenzen M."/>
            <person name="Richards S."/>
            <person name="Roth S."/>
            <person name="Schroder R."/>
            <person name="Tautz D."/>
            <person name="Zdobnov E.M."/>
            <person name="Muzny D."/>
            <person name="Gibbs R.A."/>
            <person name="Weinstock G.M."/>
            <person name="Attaway T."/>
            <person name="Bell S."/>
            <person name="Buhay C.J."/>
            <person name="Chandrabose M.N."/>
            <person name="Chavez D."/>
            <person name="Clerk-Blankenburg K.P."/>
            <person name="Cree A."/>
            <person name="Dao M."/>
            <person name="Davis C."/>
            <person name="Chacko J."/>
            <person name="Dinh H."/>
            <person name="Dugan-Rocha S."/>
            <person name="Fowler G."/>
            <person name="Garner T.T."/>
            <person name="Garnes J."/>
            <person name="Gnirke A."/>
            <person name="Hawes A."/>
            <person name="Hernandez J."/>
            <person name="Hines S."/>
            <person name="Holder M."/>
            <person name="Hume J."/>
            <person name="Jhangiani S.N."/>
            <person name="Joshi V."/>
            <person name="Khan Z.M."/>
            <person name="Jackson L."/>
            <person name="Kovar C."/>
            <person name="Kowis A."/>
            <person name="Lee S."/>
            <person name="Lewis L.R."/>
            <person name="Margolis J."/>
            <person name="Morgan M."/>
            <person name="Nazareth L.V."/>
            <person name="Nguyen N."/>
            <person name="Okwuonu G."/>
            <person name="Parker D."/>
            <person name="Richards S."/>
            <person name="Ruiz S.J."/>
            <person name="Santibanez J."/>
            <person name="Savard J."/>
            <person name="Scherer S.E."/>
            <person name="Schneider B."/>
            <person name="Sodergren E."/>
            <person name="Tautz D."/>
            <person name="Vattahil S."/>
            <person name="Villasana D."/>
            <person name="White C.S."/>
            <person name="Wright R."/>
            <person name="Park Y."/>
            <person name="Beeman R.W."/>
            <person name="Lord J."/>
            <person name="Oppert B."/>
            <person name="Lorenzen M."/>
            <person name="Brown S."/>
            <person name="Wang L."/>
            <person name="Savard J."/>
            <person name="Tautz D."/>
            <person name="Richards S."/>
            <person name="Weinstock G."/>
            <person name="Gibbs R.A."/>
            <person name="Liu Y."/>
            <person name="Worley K."/>
            <person name="Weinstock G."/>
            <person name="Elsik C.G."/>
            <person name="Reese J.T."/>
            <person name="Elhaik E."/>
            <person name="Landan G."/>
            <person name="Graur D."/>
            <person name="Arensburger P."/>
            <person name="Atkinson P."/>
            <person name="Beeman R.W."/>
            <person name="Beidler J."/>
            <person name="Brown S.J."/>
            <person name="Demuth J.P."/>
            <person name="Drury D.W."/>
            <person name="Du Y.Z."/>
            <person name="Fujiwara H."/>
            <person name="Lorenzen M."/>
            <person name="Maselli V."/>
            <person name="Osanai M."/>
            <person name="Park Y."/>
            <person name="Robertson H.M."/>
            <person name="Tu Z."/>
            <person name="Wang J.J."/>
            <person name="Wang S."/>
            <person name="Richards S."/>
            <person name="Song H."/>
            <person name="Zhang L."/>
            <person name="Sodergren E."/>
            <person name="Werner D."/>
            <person name="Stanke M."/>
            <person name="Morgenstern B."/>
            <person name="Solovyev V."/>
            <person name="Kosarev P."/>
            <person name="Brown G."/>
            <person name="Chen H.C."/>
            <person name="Ermolaeva O."/>
            <person name="Hlavina W."/>
            <person name="Kapustin Y."/>
            <person name="Kiryutin B."/>
            <person name="Kitts P."/>
            <person name="Maglott D."/>
            <person name="Pruitt K."/>
            <person name="Sapojnikov V."/>
            <person name="Souvorov A."/>
            <person name="Mackey A.J."/>
            <person name="Waterhouse R.M."/>
            <person name="Wyder S."/>
            <person name="Zdobnov E.M."/>
            <person name="Zdobnov E.M."/>
            <person name="Wyder S."/>
            <person name="Kriventseva E.V."/>
            <person name="Kadowaki T."/>
            <person name="Bork P."/>
            <person name="Aranda M."/>
            <person name="Bao R."/>
            <person name="Beermann A."/>
            <person name="Berns N."/>
            <person name="Bolognesi R."/>
            <person name="Bonneton F."/>
            <person name="Bopp D."/>
            <person name="Brown S.J."/>
            <person name="Bucher G."/>
            <person name="Butts T."/>
            <person name="Chaumot A."/>
            <person name="Denell R.E."/>
            <person name="Ferrier D.E."/>
            <person name="Friedrich M."/>
            <person name="Gordon C.M."/>
            <person name="Jindra M."/>
            <person name="Klingler M."/>
            <person name="Lan Q."/>
            <person name="Lattorff H.M."/>
            <person name="Laudet V."/>
            <person name="von Levetsow C."/>
            <person name="Liu Z."/>
            <person name="Lutz R."/>
            <person name="Lynch J.A."/>
            <person name="da Fonseca R.N."/>
            <person name="Posnien N."/>
            <person name="Reuter R."/>
            <person name="Roth S."/>
            <person name="Savard J."/>
            <person name="Schinko J.B."/>
            <person name="Schmitt C."/>
            <person name="Schoppmeier M."/>
            <person name="Schroder R."/>
            <person name="Shippy T.D."/>
            <person name="Simonnet F."/>
            <person name="Marques-Souza H."/>
            <person name="Tautz D."/>
            <person name="Tomoyasu Y."/>
            <person name="Trauner J."/>
            <person name="Van der Zee M."/>
            <person name="Vervoort M."/>
            <person name="Wittkopp N."/>
            <person name="Wimmer E.A."/>
            <person name="Yang X."/>
            <person name="Jones A.K."/>
            <person name="Sattelle D.B."/>
            <person name="Ebert P.R."/>
            <person name="Nelson D."/>
            <person name="Scott J.G."/>
            <person name="Beeman R.W."/>
            <person name="Muthukrishnan S."/>
            <person name="Kramer K.J."/>
            <person name="Arakane Y."/>
            <person name="Beeman R.W."/>
            <person name="Zhu Q."/>
            <person name="Hogenkamp D."/>
            <person name="Dixit R."/>
            <person name="Oppert B."/>
            <person name="Jiang H."/>
            <person name="Zou Z."/>
            <person name="Marshall J."/>
            <person name="Elpidina E."/>
            <person name="Vinokurov K."/>
            <person name="Oppert C."/>
            <person name="Zou Z."/>
            <person name="Evans J."/>
            <person name="Lu Z."/>
            <person name="Zhao P."/>
            <person name="Sumathipala N."/>
            <person name="Altincicek B."/>
            <person name="Vilcinskas A."/>
            <person name="Williams M."/>
            <person name="Hultmark D."/>
            <person name="Hetru C."/>
            <person name="Jiang H."/>
            <person name="Grimmelikhuijzen C.J."/>
            <person name="Hauser F."/>
            <person name="Cazzamali G."/>
            <person name="Williamson M."/>
            <person name="Park Y."/>
            <person name="Li B."/>
            <person name="Tanaka Y."/>
            <person name="Predel R."/>
            <person name="Neupert S."/>
            <person name="Schachtner J."/>
            <person name="Verleyen P."/>
            <person name="Raible F."/>
            <person name="Bork P."/>
            <person name="Friedrich M."/>
            <person name="Walden K.K."/>
            <person name="Robertson H.M."/>
            <person name="Angeli S."/>
            <person name="Foret S."/>
            <person name="Bucher G."/>
            <person name="Schuetz S."/>
            <person name="Maleszka R."/>
            <person name="Wimmer E.A."/>
            <person name="Beeman R.W."/>
            <person name="Lorenzen M."/>
            <person name="Tomoyasu Y."/>
            <person name="Miller S.C."/>
            <person name="Grossmann D."/>
            <person name="Bucher G."/>
        </authorList>
    </citation>
    <scope>NUCLEOTIDE SEQUENCE [LARGE SCALE GENOMIC DNA]</scope>
    <source>
        <strain evidence="10 11">Georgia GA2</strain>
    </source>
</reference>
<sequence length="923" mass="103275">MKEKLAPEVAGSPDIQELSRDKEASGTLGSSGNGVVSETSGLQNSLPLGRVEAPGASRNMGYCVMPDLTQSLRVFNGKGGASDALQWLQDIKTMAGRQFWGDAILLEVARQHLVDSALLWYRYHQDTLTTWAAFEMRFRENYTDRRTLAERFREMSERKQRTSESAEDYFYAKMAMCRDLKLSFAETKEMLLTGLKSREVARSLLTVRHDDEWQLLRDLRNNERLDLISVPERRILPEKRKCFRCGAEGHISKNCNTPRVENNTKCFPCFKCGKMGHFARECQVPGRDSRERQVVGRNENSQRGATANEVAAQVKTINAQSDNLKYFKDVKINGVEVRGYVDMGAEVCVIRDDYVPKLKLMCDWDKKKDVTGYGGAVTSVLGAAQVDVEIDGINAQIELLVVPRETQEIPVIIGHPYTEQPHIEIVKTPHELIIRKCEENGANNAPRTVLWASEASVIRNNFLGHITVRTQTPESTLCVEGGLRESGEWVPRCVISTDRNGDTVLPILNISGKDIKIVENQSVARGDVCREYTHRRDVNTEPIDACEINTDLAGKDAEKVLELINDYRDLVARNVKQIGCTNLVEMDIELTDDKPVVYRPYRMSFSEKEQVRNIVRELKEADIIEETDSPFASPVILVKKKSGEVRMCVDYRALNKKTVKQHYPLPLIDDQLDRLRGQIYFTSVDLSMGYHQVPMSRDAREGSMGSDKSMMANTDSYGGGGDNRSRGGNNSMPDNATGVSRSYGEDGHESDKESAFYINSPITRNVGTKNGGEKKKNTITTGKAAKKEAADVKKNTIITVKKKENTTVKKKKENITTVKKKKENIVKKRNAIITVKKNENIITVKRRNATITGNAKKNAIIIMRVRKEAAEVAKKKDAEARNIGAAVAKKRAAEEAARKKNGDTDGDAGSGKSPQEGFFKHVL</sequence>
<dbReference type="OMA" id="FAKNIMA"/>
<keyword evidence="5" id="KW-0378">Hydrolase</keyword>
<dbReference type="SUPFAM" id="SSF56672">
    <property type="entry name" value="DNA/RNA polymerases"/>
    <property type="match status" value="1"/>
</dbReference>
<dbReference type="InterPro" id="IPR021109">
    <property type="entry name" value="Peptidase_aspartic_dom_sf"/>
</dbReference>
<accession>A0A139WHA4</accession>
<dbReference type="GO" id="GO:0071897">
    <property type="term" value="P:DNA biosynthetic process"/>
    <property type="evidence" value="ECO:0007669"/>
    <property type="project" value="UniProtKB-ARBA"/>
</dbReference>
<dbReference type="GO" id="GO:0003676">
    <property type="term" value="F:nucleic acid binding"/>
    <property type="evidence" value="ECO:0007669"/>
    <property type="project" value="InterPro"/>
</dbReference>
<dbReference type="InParanoid" id="A0A139WHA4"/>
<feature type="region of interest" description="Disordered" evidence="7">
    <location>
        <begin position="885"/>
        <end position="923"/>
    </location>
</feature>
<keyword evidence="6" id="KW-0863">Zinc-finger</keyword>
<dbReference type="GO" id="GO:0006508">
    <property type="term" value="P:proteolysis"/>
    <property type="evidence" value="ECO:0007669"/>
    <property type="project" value="InterPro"/>
</dbReference>
<feature type="domain" description="CCHC-type" evidence="8">
    <location>
        <begin position="240"/>
        <end position="255"/>
    </location>
</feature>
<dbReference type="SUPFAM" id="SSF57756">
    <property type="entry name" value="Retrovirus zinc finger-like domains"/>
    <property type="match status" value="1"/>
</dbReference>
<dbReference type="Proteomes" id="UP000007266">
    <property type="component" value="Linkage group 5"/>
</dbReference>
<keyword evidence="2" id="KW-0548">Nucleotidyltransferase</keyword>
<dbReference type="SUPFAM" id="SSF50630">
    <property type="entry name" value="Acid proteases"/>
    <property type="match status" value="1"/>
</dbReference>
<organism evidence="10 11">
    <name type="scientific">Tribolium castaneum</name>
    <name type="common">Red flour beetle</name>
    <dbReference type="NCBI Taxonomy" id="7070"/>
    <lineage>
        <taxon>Eukaryota</taxon>
        <taxon>Metazoa</taxon>
        <taxon>Ecdysozoa</taxon>
        <taxon>Arthropoda</taxon>
        <taxon>Hexapoda</taxon>
        <taxon>Insecta</taxon>
        <taxon>Pterygota</taxon>
        <taxon>Neoptera</taxon>
        <taxon>Endopterygota</taxon>
        <taxon>Coleoptera</taxon>
        <taxon>Polyphaga</taxon>
        <taxon>Cucujiformia</taxon>
        <taxon>Tenebrionidae</taxon>
        <taxon>Tenebrionidae incertae sedis</taxon>
        <taxon>Tribolium</taxon>
    </lineage>
</organism>
<dbReference type="GO" id="GO:0016779">
    <property type="term" value="F:nucleotidyltransferase activity"/>
    <property type="evidence" value="ECO:0007669"/>
    <property type="project" value="UniProtKB-KW"/>
</dbReference>
<keyword evidence="1" id="KW-0808">Transferase</keyword>
<dbReference type="Pfam" id="PF00078">
    <property type="entry name" value="RVT_1"/>
    <property type="match status" value="1"/>
</dbReference>
<evidence type="ECO:0000256" key="4">
    <source>
        <dbReference type="ARBA" id="ARBA00022759"/>
    </source>
</evidence>
<reference evidence="10 11" key="2">
    <citation type="journal article" date="2010" name="Nucleic Acids Res.">
        <title>BeetleBase in 2010: revisions to provide comprehensive genomic information for Tribolium castaneum.</title>
        <authorList>
            <person name="Kim H.S."/>
            <person name="Murphy T."/>
            <person name="Xia J."/>
            <person name="Caragea D."/>
            <person name="Park Y."/>
            <person name="Beeman R.W."/>
            <person name="Lorenzen M.D."/>
            <person name="Butcher S."/>
            <person name="Manak J.R."/>
            <person name="Brown S.J."/>
        </authorList>
    </citation>
    <scope>GENOME REANNOTATION</scope>
    <source>
        <strain evidence="10 11">Georgia GA2</strain>
    </source>
</reference>
<dbReference type="GO" id="GO:0008270">
    <property type="term" value="F:zinc ion binding"/>
    <property type="evidence" value="ECO:0007669"/>
    <property type="project" value="UniProtKB-KW"/>
</dbReference>
<dbReference type="InterPro" id="IPR001878">
    <property type="entry name" value="Znf_CCHC"/>
</dbReference>
<keyword evidence="3" id="KW-0540">Nuclease</keyword>
<feature type="region of interest" description="Disordered" evidence="7">
    <location>
        <begin position="697"/>
        <end position="754"/>
    </location>
</feature>
<dbReference type="PANTHER" id="PTHR37984:SF5">
    <property type="entry name" value="PROTEIN NYNRIN-LIKE"/>
    <property type="match status" value="1"/>
</dbReference>
<feature type="compositionally biased region" description="Basic and acidic residues" evidence="7">
    <location>
        <begin position="743"/>
        <end position="754"/>
    </location>
</feature>
<keyword evidence="4" id="KW-0255">Endonuclease</keyword>
<feature type="domain" description="Peptidase A2" evidence="9">
    <location>
        <begin position="337"/>
        <end position="377"/>
    </location>
</feature>
<dbReference type="InterPro" id="IPR050951">
    <property type="entry name" value="Retrovirus_Pol_polyprotein"/>
</dbReference>
<gene>
    <name evidence="10" type="primary">AUGUSTUS-3.0.2_33169</name>
    <name evidence="10" type="ORF">TcasGA2_TC033169</name>
</gene>
<evidence type="ECO:0000256" key="7">
    <source>
        <dbReference type="SAM" id="MobiDB-lite"/>
    </source>
</evidence>
<dbReference type="CDD" id="cd01647">
    <property type="entry name" value="RT_LTR"/>
    <property type="match status" value="1"/>
</dbReference>
<dbReference type="SMART" id="SM00343">
    <property type="entry name" value="ZnF_C2HC"/>
    <property type="match status" value="2"/>
</dbReference>
<dbReference type="Pfam" id="PF00098">
    <property type="entry name" value="zf-CCHC"/>
    <property type="match status" value="2"/>
</dbReference>
<feature type="region of interest" description="Disordered" evidence="7">
    <location>
        <begin position="1"/>
        <end position="41"/>
    </location>
</feature>
<dbReference type="AlphaFoldDB" id="A0A139WHA4"/>
<dbReference type="PANTHER" id="PTHR37984">
    <property type="entry name" value="PROTEIN CBG26694"/>
    <property type="match status" value="1"/>
</dbReference>
<evidence type="ECO:0000256" key="5">
    <source>
        <dbReference type="ARBA" id="ARBA00022801"/>
    </source>
</evidence>
<keyword evidence="6" id="KW-0479">Metal-binding</keyword>
<dbReference type="EMBL" id="KQ971343">
    <property type="protein sequence ID" value="KYB27264.1"/>
    <property type="molecule type" value="Genomic_DNA"/>
</dbReference>
<dbReference type="InterPro" id="IPR036875">
    <property type="entry name" value="Znf_CCHC_sf"/>
</dbReference>
<dbReference type="Gene3D" id="4.10.60.10">
    <property type="entry name" value="Zinc finger, CCHC-type"/>
    <property type="match status" value="1"/>
</dbReference>
<dbReference type="Gene3D" id="3.10.10.10">
    <property type="entry name" value="HIV Type 1 Reverse Transcriptase, subunit A, domain 1"/>
    <property type="match status" value="1"/>
</dbReference>
<evidence type="ECO:0000256" key="6">
    <source>
        <dbReference type="PROSITE-ProRule" id="PRU00047"/>
    </source>
</evidence>
<dbReference type="GO" id="GO:0004519">
    <property type="term" value="F:endonuclease activity"/>
    <property type="evidence" value="ECO:0007669"/>
    <property type="project" value="UniProtKB-KW"/>
</dbReference>
<evidence type="ECO:0000256" key="1">
    <source>
        <dbReference type="ARBA" id="ARBA00022679"/>
    </source>
</evidence>
<protein>
    <submittedName>
        <fullName evidence="10">Uncharacterized protein</fullName>
    </submittedName>
</protein>
<dbReference type="CDD" id="cd00303">
    <property type="entry name" value="retropepsin_like"/>
    <property type="match status" value="1"/>
</dbReference>
<dbReference type="InterPro" id="IPR000477">
    <property type="entry name" value="RT_dom"/>
</dbReference>
<evidence type="ECO:0000313" key="10">
    <source>
        <dbReference type="EMBL" id="KYB27264.1"/>
    </source>
</evidence>
<dbReference type="InterPro" id="IPR043502">
    <property type="entry name" value="DNA/RNA_pol_sf"/>
</dbReference>
<evidence type="ECO:0000256" key="3">
    <source>
        <dbReference type="ARBA" id="ARBA00022722"/>
    </source>
</evidence>
<evidence type="ECO:0000256" key="2">
    <source>
        <dbReference type="ARBA" id="ARBA00022695"/>
    </source>
</evidence>
<feature type="compositionally biased region" description="Basic and acidic residues" evidence="7">
    <location>
        <begin position="891"/>
        <end position="903"/>
    </location>
</feature>
<evidence type="ECO:0000259" key="9">
    <source>
        <dbReference type="PROSITE" id="PS50175"/>
    </source>
</evidence>
<dbReference type="GO" id="GO:0004190">
    <property type="term" value="F:aspartic-type endopeptidase activity"/>
    <property type="evidence" value="ECO:0007669"/>
    <property type="project" value="InterPro"/>
</dbReference>
<evidence type="ECO:0000313" key="11">
    <source>
        <dbReference type="Proteomes" id="UP000007266"/>
    </source>
</evidence>
<dbReference type="Gene3D" id="3.30.70.270">
    <property type="match status" value="1"/>
</dbReference>
<keyword evidence="6" id="KW-0862">Zinc</keyword>
<feature type="domain" description="CCHC-type" evidence="8">
    <location>
        <begin position="269"/>
        <end position="282"/>
    </location>
</feature>
<proteinExistence type="predicted"/>
<dbReference type="InterPro" id="IPR001995">
    <property type="entry name" value="Peptidase_A2_cat"/>
</dbReference>
<name>A0A139WHA4_TRICA</name>
<dbReference type="PROSITE" id="PS50158">
    <property type="entry name" value="ZF_CCHC"/>
    <property type="match status" value="2"/>
</dbReference>
<dbReference type="Pfam" id="PF13650">
    <property type="entry name" value="Asp_protease_2"/>
    <property type="match status" value="1"/>
</dbReference>
<dbReference type="Gene3D" id="2.40.70.10">
    <property type="entry name" value="Acid Proteases"/>
    <property type="match status" value="1"/>
</dbReference>
<dbReference type="PROSITE" id="PS50175">
    <property type="entry name" value="ASP_PROT_RETROV"/>
    <property type="match status" value="1"/>
</dbReference>
<evidence type="ECO:0000259" key="8">
    <source>
        <dbReference type="PROSITE" id="PS50158"/>
    </source>
</evidence>